<protein>
    <submittedName>
        <fullName evidence="1">Uncharacterized protein</fullName>
    </submittedName>
</protein>
<dbReference type="Proteomes" id="UP001161757">
    <property type="component" value="Unassembled WGS sequence"/>
</dbReference>
<sequence length="143" mass="15534">MTSSDFKFQGVLSRLVGLDWLLSYRYQWTKDSLTSFIPPVTCEAIEAGPSSWFASIPPGSELSRSACSATLQTTLSHSDRGLFKLQLVASSPLNRTFTFPRSRVVQAGVLLPLRDGRGFGGFLDHLLLTDVGVNPGWVGELGA</sequence>
<comment type="caution">
    <text evidence="1">The sequence shown here is derived from an EMBL/GenBank/DDBJ whole genome shotgun (WGS) entry which is preliminary data.</text>
</comment>
<reference evidence="1" key="1">
    <citation type="submission" date="2023-01" db="EMBL/GenBank/DDBJ databases">
        <title>Exophiala dermititidis isolated from Cystic Fibrosis Patient.</title>
        <authorList>
            <person name="Kurbessoian T."/>
            <person name="Crocker A."/>
            <person name="Murante D."/>
            <person name="Hogan D.A."/>
            <person name="Stajich J.E."/>
        </authorList>
    </citation>
    <scope>NUCLEOTIDE SEQUENCE</scope>
    <source>
        <strain evidence="1">Ex8</strain>
    </source>
</reference>
<evidence type="ECO:0000313" key="1">
    <source>
        <dbReference type="EMBL" id="KAJ8987443.1"/>
    </source>
</evidence>
<dbReference type="EMBL" id="JAJGCB010000025">
    <property type="protein sequence ID" value="KAJ8987443.1"/>
    <property type="molecule type" value="Genomic_DNA"/>
</dbReference>
<name>A0AAN6ELM2_EXODE</name>
<proteinExistence type="predicted"/>
<accession>A0AAN6ELM2</accession>
<organism evidence="1 2">
    <name type="scientific">Exophiala dermatitidis</name>
    <name type="common">Black yeast-like fungus</name>
    <name type="synonym">Wangiella dermatitidis</name>
    <dbReference type="NCBI Taxonomy" id="5970"/>
    <lineage>
        <taxon>Eukaryota</taxon>
        <taxon>Fungi</taxon>
        <taxon>Dikarya</taxon>
        <taxon>Ascomycota</taxon>
        <taxon>Pezizomycotina</taxon>
        <taxon>Eurotiomycetes</taxon>
        <taxon>Chaetothyriomycetidae</taxon>
        <taxon>Chaetothyriales</taxon>
        <taxon>Herpotrichiellaceae</taxon>
        <taxon>Exophiala</taxon>
    </lineage>
</organism>
<gene>
    <name evidence="1" type="ORF">HRR80_008592</name>
</gene>
<evidence type="ECO:0000313" key="2">
    <source>
        <dbReference type="Proteomes" id="UP001161757"/>
    </source>
</evidence>
<dbReference type="AlphaFoldDB" id="A0AAN6ELM2"/>